<reference evidence="2 3" key="1">
    <citation type="submission" date="2024-10" db="EMBL/GenBank/DDBJ databases">
        <title>The Natural Products Discovery Center: Release of the First 8490 Sequenced Strains for Exploring Actinobacteria Biosynthetic Diversity.</title>
        <authorList>
            <person name="Kalkreuter E."/>
            <person name="Kautsar S.A."/>
            <person name="Yang D."/>
            <person name="Bader C.D."/>
            <person name="Teijaro C.N."/>
            <person name="Fluegel L."/>
            <person name="Davis C.M."/>
            <person name="Simpson J.R."/>
            <person name="Lauterbach L."/>
            <person name="Steele A.D."/>
            <person name="Gui C."/>
            <person name="Meng S."/>
            <person name="Li G."/>
            <person name="Viehrig K."/>
            <person name="Ye F."/>
            <person name="Su P."/>
            <person name="Kiefer A.F."/>
            <person name="Nichols A."/>
            <person name="Cepeda A.J."/>
            <person name="Yan W."/>
            <person name="Fan B."/>
            <person name="Jiang Y."/>
            <person name="Adhikari A."/>
            <person name="Zheng C.-J."/>
            <person name="Schuster L."/>
            <person name="Cowan T.M."/>
            <person name="Smanski M.J."/>
            <person name="Chevrette M.G."/>
            <person name="De Carvalho L.P.S."/>
            <person name="Shen B."/>
        </authorList>
    </citation>
    <scope>NUCLEOTIDE SEQUENCE [LARGE SCALE GENOMIC DNA]</scope>
    <source>
        <strain evidence="2 3">NPDC004045</strain>
    </source>
</reference>
<keyword evidence="3" id="KW-1185">Reference proteome</keyword>
<keyword evidence="2" id="KW-0378">Hydrolase</keyword>
<evidence type="ECO:0000259" key="1">
    <source>
        <dbReference type="Pfam" id="PF00561"/>
    </source>
</evidence>
<dbReference type="Pfam" id="PF00561">
    <property type="entry name" value="Abhydrolase_1"/>
    <property type="match status" value="1"/>
</dbReference>
<dbReference type="EMBL" id="JBIAMX010000010">
    <property type="protein sequence ID" value="MFF0544755.1"/>
    <property type="molecule type" value="Genomic_DNA"/>
</dbReference>
<dbReference type="PANTHER" id="PTHR43798">
    <property type="entry name" value="MONOACYLGLYCEROL LIPASE"/>
    <property type="match status" value="1"/>
</dbReference>
<dbReference type="PANTHER" id="PTHR43798:SF33">
    <property type="entry name" value="HYDROLASE, PUTATIVE (AFU_ORTHOLOGUE AFUA_2G14860)-RELATED"/>
    <property type="match status" value="1"/>
</dbReference>
<dbReference type="InterPro" id="IPR029058">
    <property type="entry name" value="AB_hydrolase_fold"/>
</dbReference>
<feature type="domain" description="AB hydrolase-1" evidence="1">
    <location>
        <begin position="24"/>
        <end position="267"/>
    </location>
</feature>
<comment type="caution">
    <text evidence="2">The sequence shown here is derived from an EMBL/GenBank/DDBJ whole genome shotgun (WGS) entry which is preliminary data.</text>
</comment>
<dbReference type="InterPro" id="IPR050266">
    <property type="entry name" value="AB_hydrolase_sf"/>
</dbReference>
<sequence length="309" mass="33115">MTAEVQFVEVHGYRRAFRMSGTGPPVLLIHGIADNSGTWDPVFDALAEHYTVIAPDLLGHGESAKPRADYAVAAYACGMRDLLGVLGIDQVTLVGHSLGGGVAMQFAYQFPERVQRLVLVCPAGMGRGVHPAFRLSTLPGAGPALIAVTSLPVRTAIRWATPLLRRLGGAGLGPDLDYVLGLYGRLADSTARNAFLRTIRAAADPRGQSITSLDRGYLSAFLPTLVVGGTRDAVIPSYHAQVAHRALDGSELEIFDGAGHFPHHYEPDRFVKLVRSFVDDTDAAAYDAEHWRRSLRQGKPPVDAPSSGS</sequence>
<dbReference type="PRINTS" id="PR00111">
    <property type="entry name" value="ABHYDROLASE"/>
</dbReference>
<protein>
    <submittedName>
        <fullName evidence="2">Alpha/beta fold hydrolase</fullName>
    </submittedName>
</protein>
<evidence type="ECO:0000313" key="3">
    <source>
        <dbReference type="Proteomes" id="UP001601444"/>
    </source>
</evidence>
<dbReference type="RefSeq" id="WP_043659075.1">
    <property type="nucleotide sequence ID" value="NZ_JBIAMX010000010.1"/>
</dbReference>
<dbReference type="Proteomes" id="UP001601444">
    <property type="component" value="Unassembled WGS sequence"/>
</dbReference>
<name>A0ABW6PR94_9NOCA</name>
<accession>A0ABW6PR94</accession>
<dbReference type="Gene3D" id="3.40.50.1820">
    <property type="entry name" value="alpha/beta hydrolase"/>
    <property type="match status" value="1"/>
</dbReference>
<evidence type="ECO:0000313" key="2">
    <source>
        <dbReference type="EMBL" id="MFF0544755.1"/>
    </source>
</evidence>
<dbReference type="GO" id="GO:0016787">
    <property type="term" value="F:hydrolase activity"/>
    <property type="evidence" value="ECO:0007669"/>
    <property type="project" value="UniProtKB-KW"/>
</dbReference>
<dbReference type="SUPFAM" id="SSF53474">
    <property type="entry name" value="alpha/beta-Hydrolases"/>
    <property type="match status" value="1"/>
</dbReference>
<organism evidence="2 3">
    <name type="scientific">Nocardia thailandica</name>
    <dbReference type="NCBI Taxonomy" id="257275"/>
    <lineage>
        <taxon>Bacteria</taxon>
        <taxon>Bacillati</taxon>
        <taxon>Actinomycetota</taxon>
        <taxon>Actinomycetes</taxon>
        <taxon>Mycobacteriales</taxon>
        <taxon>Nocardiaceae</taxon>
        <taxon>Nocardia</taxon>
    </lineage>
</organism>
<gene>
    <name evidence="2" type="ORF">ACFYTF_18155</name>
</gene>
<dbReference type="InterPro" id="IPR000073">
    <property type="entry name" value="AB_hydrolase_1"/>
</dbReference>
<proteinExistence type="predicted"/>